<dbReference type="Proteomes" id="UP000315827">
    <property type="component" value="Unassembled WGS sequence"/>
</dbReference>
<dbReference type="InterPro" id="IPR029056">
    <property type="entry name" value="Ribokinase-like"/>
</dbReference>
<reference evidence="4 5" key="1">
    <citation type="submission" date="2019-07" db="EMBL/GenBank/DDBJ databases">
        <title>Genome sequencing of Parabacteroides distasonis iSURF_7.</title>
        <authorList>
            <person name="Degefu H.N."/>
            <person name="Ruoff K.L."/>
            <person name="Price C.E."/>
            <person name="Valls R.A."/>
            <person name="O'Toole G.A."/>
        </authorList>
    </citation>
    <scope>NUCLEOTIDE SEQUENCE [LARGE SCALE GENOMIC DNA]</scope>
    <source>
        <strain evidence="4 5">CFPLTA003_1B</strain>
    </source>
</reference>
<evidence type="ECO:0000256" key="2">
    <source>
        <dbReference type="ARBA" id="ARBA00022777"/>
    </source>
</evidence>
<proteinExistence type="predicted"/>
<dbReference type="GO" id="GO:0016301">
    <property type="term" value="F:kinase activity"/>
    <property type="evidence" value="ECO:0007669"/>
    <property type="project" value="UniProtKB-KW"/>
</dbReference>
<dbReference type="SUPFAM" id="SSF53613">
    <property type="entry name" value="Ribokinase-like"/>
    <property type="match status" value="1"/>
</dbReference>
<protein>
    <submittedName>
        <fullName evidence="4">Carbohydrate kinase family protein</fullName>
    </submittedName>
</protein>
<dbReference type="InterPro" id="IPR011611">
    <property type="entry name" value="PfkB_dom"/>
</dbReference>
<dbReference type="PANTHER" id="PTHR10584:SF166">
    <property type="entry name" value="RIBOKINASE"/>
    <property type="match status" value="1"/>
</dbReference>
<keyword evidence="1" id="KW-0808">Transferase</keyword>
<gene>
    <name evidence="4" type="ORF">FSA05_06430</name>
</gene>
<dbReference type="RefSeq" id="WP_122380274.1">
    <property type="nucleotide sequence ID" value="NZ_CP157380.1"/>
</dbReference>
<evidence type="ECO:0000313" key="4">
    <source>
        <dbReference type="EMBL" id="TWV62672.1"/>
    </source>
</evidence>
<accession>A0A5C6KH41</accession>
<name>A0A5C6KH41_PARDI</name>
<dbReference type="InterPro" id="IPR002173">
    <property type="entry name" value="Carboh/pur_kinase_PfkB_CS"/>
</dbReference>
<dbReference type="EMBL" id="VOHW01000003">
    <property type="protein sequence ID" value="TWV62672.1"/>
    <property type="molecule type" value="Genomic_DNA"/>
</dbReference>
<evidence type="ECO:0000259" key="3">
    <source>
        <dbReference type="Pfam" id="PF00294"/>
    </source>
</evidence>
<dbReference type="PANTHER" id="PTHR10584">
    <property type="entry name" value="SUGAR KINASE"/>
    <property type="match status" value="1"/>
</dbReference>
<dbReference type="GO" id="GO:0005829">
    <property type="term" value="C:cytosol"/>
    <property type="evidence" value="ECO:0007669"/>
    <property type="project" value="TreeGrafter"/>
</dbReference>
<sequence>MRTGIIAAGTWLADLIKFIPYYPAPGNLVSIEKEEVGLGGCAHNVLMDLAKLQSGLPLYAAGCIGKDAYGDLILKTVMEQRINAKYLCQLSSVPTSYTDVMVAKAGTTRTFFHNRGANAEFGIEYIDQIDVPAKIFHLGYLLLLDKLEEPDKFYQLKAARVFHELQQKGYETSVDVVSEESDRFRNVLLPCLPYINYLVINEVEAGSCYGVSLRGDNGEILLDQVRLVAVDLMKAGVNTLCCIHFPEGGYALHRSGEEGFCPSYKIQSNEIVSTVGAGDAFCAGVLYAAHEGLGLKDTLRFANALAHFNLLHATCCGGAPRLKEVHDFIKVNKI</sequence>
<evidence type="ECO:0000256" key="1">
    <source>
        <dbReference type="ARBA" id="ARBA00022679"/>
    </source>
</evidence>
<feature type="domain" description="Carbohydrate kinase PfkB" evidence="3">
    <location>
        <begin position="16"/>
        <end position="317"/>
    </location>
</feature>
<keyword evidence="2 4" id="KW-0418">Kinase</keyword>
<organism evidence="4 5">
    <name type="scientific">Parabacteroides distasonis</name>
    <dbReference type="NCBI Taxonomy" id="823"/>
    <lineage>
        <taxon>Bacteria</taxon>
        <taxon>Pseudomonadati</taxon>
        <taxon>Bacteroidota</taxon>
        <taxon>Bacteroidia</taxon>
        <taxon>Bacteroidales</taxon>
        <taxon>Tannerellaceae</taxon>
        <taxon>Parabacteroides</taxon>
    </lineage>
</organism>
<dbReference type="PROSITE" id="PS00584">
    <property type="entry name" value="PFKB_KINASES_2"/>
    <property type="match status" value="1"/>
</dbReference>
<comment type="caution">
    <text evidence="4">The sequence shown here is derived from an EMBL/GenBank/DDBJ whole genome shotgun (WGS) entry which is preliminary data.</text>
</comment>
<evidence type="ECO:0000313" key="5">
    <source>
        <dbReference type="Proteomes" id="UP000315827"/>
    </source>
</evidence>
<dbReference type="Pfam" id="PF00294">
    <property type="entry name" value="PfkB"/>
    <property type="match status" value="1"/>
</dbReference>
<dbReference type="Gene3D" id="3.40.1190.20">
    <property type="match status" value="1"/>
</dbReference>
<dbReference type="AlphaFoldDB" id="A0A5C6KH41"/>